<name>A0ABR5SAY4_9BACT</name>
<reference evidence="2 3" key="1">
    <citation type="submission" date="2015-11" db="EMBL/GenBank/DDBJ databases">
        <authorList>
            <person name="Lin W."/>
        </authorList>
    </citation>
    <scope>NUCLEOTIDE SEQUENCE [LARGE SCALE GENOMIC DNA]</scope>
    <source>
        <strain evidence="2 3">HCH-1</strain>
    </source>
</reference>
<protein>
    <submittedName>
        <fullName evidence="2">Integrase</fullName>
    </submittedName>
</protein>
<dbReference type="InterPro" id="IPR054353">
    <property type="entry name" value="IstA-like_C"/>
</dbReference>
<keyword evidence="3" id="KW-1185">Reference proteome</keyword>
<proteinExistence type="predicted"/>
<dbReference type="EMBL" id="LNQR01000131">
    <property type="protein sequence ID" value="KWT75275.1"/>
    <property type="molecule type" value="Genomic_DNA"/>
</dbReference>
<comment type="caution">
    <text evidence="2">The sequence shown here is derived from an EMBL/GenBank/DDBJ whole genome shotgun (WGS) entry which is preliminary data.</text>
</comment>
<evidence type="ECO:0000313" key="3">
    <source>
        <dbReference type="Proteomes" id="UP000060487"/>
    </source>
</evidence>
<accession>A0ABR5SAY4</accession>
<evidence type="ECO:0000259" key="1">
    <source>
        <dbReference type="Pfam" id="PF22483"/>
    </source>
</evidence>
<dbReference type="RefSeq" id="WP_085053857.1">
    <property type="nucleotide sequence ID" value="NZ_LNQR01000131.1"/>
</dbReference>
<sequence length="96" mass="11417">MVLLSFMDCPSLWYIFHDRFWYILSWPATAANVRGWPYDTSENVTRKVYKDCQVAFDGNRYVIPHKYVGKKVLLKVNNGMIRIFHNEELLVTYLIP</sequence>
<feature type="domain" description="Transposase for insertion sequence element IS21-like C-terminal" evidence="1">
    <location>
        <begin position="37"/>
        <end position="90"/>
    </location>
</feature>
<dbReference type="Proteomes" id="UP000060487">
    <property type="component" value="Unassembled WGS sequence"/>
</dbReference>
<gene>
    <name evidence="2" type="ORF">ASN18_3258</name>
</gene>
<dbReference type="Pfam" id="PF22483">
    <property type="entry name" value="Mu-transpos_C_2"/>
    <property type="match status" value="1"/>
</dbReference>
<evidence type="ECO:0000313" key="2">
    <source>
        <dbReference type="EMBL" id="KWT75275.1"/>
    </source>
</evidence>
<organism evidence="2 3">
    <name type="scientific">Candidatus Magnetominusculus xianensis</name>
    <dbReference type="NCBI Taxonomy" id="1748249"/>
    <lineage>
        <taxon>Bacteria</taxon>
        <taxon>Pseudomonadati</taxon>
        <taxon>Nitrospirota</taxon>
        <taxon>Nitrospiria</taxon>
        <taxon>Nitrospirales</taxon>
        <taxon>Nitrospiraceae</taxon>
        <taxon>Candidatus Magnetominusculus</taxon>
    </lineage>
</organism>